<dbReference type="AlphaFoldDB" id="A0A077L6C6"/>
<evidence type="ECO:0000313" key="2">
    <source>
        <dbReference type="Proteomes" id="UP000031641"/>
    </source>
</evidence>
<organism evidence="1 2">
    <name type="scientific">Metamycoplasma canadense</name>
    <dbReference type="NCBI Taxonomy" id="29554"/>
    <lineage>
        <taxon>Bacteria</taxon>
        <taxon>Bacillati</taxon>
        <taxon>Mycoplasmatota</taxon>
        <taxon>Mycoplasmoidales</taxon>
        <taxon>Metamycoplasmataceae</taxon>
        <taxon>Metamycoplasma</taxon>
    </lineage>
</organism>
<dbReference type="InterPro" id="IPR027593">
    <property type="entry name" value="Aro_clust"/>
</dbReference>
<dbReference type="EMBL" id="AP014631">
    <property type="protein sequence ID" value="BAP39366.1"/>
    <property type="molecule type" value="Genomic_DNA"/>
</dbReference>
<reference evidence="2" key="1">
    <citation type="journal article" date="2014" name="Genome Announc.">
        <title>Complete Genome Sequence of Mycoplasma canadense Strain HAZ 360_1 from Bovine Mastitic Milk in Japan.</title>
        <authorList>
            <person name="Hata E."/>
        </authorList>
    </citation>
    <scope>NUCLEOTIDE SEQUENCE [LARGE SCALE GENOMIC DNA]</scope>
    <source>
        <strain evidence="2">HAZ360_1</strain>
    </source>
</reference>
<evidence type="ECO:0000313" key="1">
    <source>
        <dbReference type="EMBL" id="BAP39366.1"/>
    </source>
</evidence>
<sequence length="352" mass="42637">MVIFFIQELKKNLLKNYFMKKLFLANLPIALLPLSAISCIKQENTKIPSIDFEKKEQTKTKLYQNQFIKDMLNIFSQNDNHIKGIYISEQENISFAKYNELKYAFVFDPIFIQKSVHDHGENSFLAQTSKEIIQKTLSKDWYWTLNNITKFKFIFNPYGDRYKTFPKEKEQFNEVRNQFGSLINIIKNPEPTNLIKIPIPDIKKIQSVNDYNNKESWYLIFDNNKALKIWKYIENHKIYFQILPDLLVFKNYNNIKEMLIDLEDRIFQKRKKYFEKRYENDKEDAKWEAEDEGKEFDENKFLKQKNDKQYMEFQGIYKYNDDFVDSLNEINNESENGLKIYRFSMRFINEEN</sequence>
<name>A0A077L6C6_9BACT</name>
<dbReference type="NCBIfam" id="TIGR04313">
    <property type="entry name" value="aro_clust_Mycop"/>
    <property type="match status" value="1"/>
</dbReference>
<protein>
    <submittedName>
        <fullName evidence="1">Uncharacterized protein</fullName>
    </submittedName>
</protein>
<gene>
    <name evidence="1" type="ORF">MCAN360_0079</name>
</gene>
<proteinExistence type="predicted"/>
<accession>A0A077L6C6</accession>
<dbReference type="KEGG" id="mcan:MCAN360_0079"/>
<dbReference type="HOGENOM" id="CLU_049153_0_0_14"/>
<dbReference type="STRING" id="29554.MCAN360_0079"/>
<dbReference type="Proteomes" id="UP000031641">
    <property type="component" value="Chromosome"/>
</dbReference>
<keyword evidence="2" id="KW-1185">Reference proteome</keyword>